<evidence type="ECO:0000313" key="2">
    <source>
        <dbReference type="EMBL" id="PHT65276.1"/>
    </source>
</evidence>
<sequence length="137" mass="15700">MLSLQEVWHVQANFWYKEKQANYPETANEEISPDEGQEATPNLLEDTLLPEKSATLEGPSAEPIPLKRSTRVRKGNPRYSNQSGQFAFIFLDPIFNEEAIEKLDWKNAIKEELMAIQRNKTWHLTDLSNGKDIAGLK</sequence>
<name>A0A2G2Y677_CAPAN</name>
<comment type="caution">
    <text evidence="2">The sequence shown here is derived from an EMBL/GenBank/DDBJ whole genome shotgun (WGS) entry which is preliminary data.</text>
</comment>
<organism evidence="2 3">
    <name type="scientific">Capsicum annuum</name>
    <name type="common">Capsicum pepper</name>
    <dbReference type="NCBI Taxonomy" id="4072"/>
    <lineage>
        <taxon>Eukaryota</taxon>
        <taxon>Viridiplantae</taxon>
        <taxon>Streptophyta</taxon>
        <taxon>Embryophyta</taxon>
        <taxon>Tracheophyta</taxon>
        <taxon>Spermatophyta</taxon>
        <taxon>Magnoliopsida</taxon>
        <taxon>eudicotyledons</taxon>
        <taxon>Gunneridae</taxon>
        <taxon>Pentapetalae</taxon>
        <taxon>asterids</taxon>
        <taxon>lamiids</taxon>
        <taxon>Solanales</taxon>
        <taxon>Solanaceae</taxon>
        <taxon>Solanoideae</taxon>
        <taxon>Capsiceae</taxon>
        <taxon>Capsicum</taxon>
    </lineage>
</organism>
<reference evidence="2 3" key="2">
    <citation type="journal article" date="2017" name="Genome Biol.">
        <title>New reference genome sequences of hot pepper reveal the massive evolution of plant disease-resistance genes by retroduplication.</title>
        <authorList>
            <person name="Kim S."/>
            <person name="Park J."/>
            <person name="Yeom S.I."/>
            <person name="Kim Y.M."/>
            <person name="Seo E."/>
            <person name="Kim K.T."/>
            <person name="Kim M.S."/>
            <person name="Lee J.M."/>
            <person name="Cheong K."/>
            <person name="Shin H.S."/>
            <person name="Kim S.B."/>
            <person name="Han K."/>
            <person name="Lee J."/>
            <person name="Park M."/>
            <person name="Lee H.A."/>
            <person name="Lee H.Y."/>
            <person name="Lee Y."/>
            <person name="Oh S."/>
            <person name="Lee J.H."/>
            <person name="Choi E."/>
            <person name="Choi E."/>
            <person name="Lee S.E."/>
            <person name="Jeon J."/>
            <person name="Kim H."/>
            <person name="Choi G."/>
            <person name="Song H."/>
            <person name="Lee J."/>
            <person name="Lee S.C."/>
            <person name="Kwon J.K."/>
            <person name="Lee H.Y."/>
            <person name="Koo N."/>
            <person name="Hong Y."/>
            <person name="Kim R.W."/>
            <person name="Kang W.H."/>
            <person name="Huh J.H."/>
            <person name="Kang B.C."/>
            <person name="Yang T.J."/>
            <person name="Lee Y.H."/>
            <person name="Bennetzen J.L."/>
            <person name="Choi D."/>
        </authorList>
    </citation>
    <scope>NUCLEOTIDE SEQUENCE [LARGE SCALE GENOMIC DNA]</scope>
    <source>
        <strain evidence="3">cv. CM334</strain>
    </source>
</reference>
<gene>
    <name evidence="2" type="ORF">T459_29701</name>
</gene>
<reference evidence="2 3" key="1">
    <citation type="journal article" date="2014" name="Nat. Genet.">
        <title>Genome sequence of the hot pepper provides insights into the evolution of pungency in Capsicum species.</title>
        <authorList>
            <person name="Kim S."/>
            <person name="Park M."/>
            <person name="Yeom S.I."/>
            <person name="Kim Y.M."/>
            <person name="Lee J.M."/>
            <person name="Lee H.A."/>
            <person name="Seo E."/>
            <person name="Choi J."/>
            <person name="Cheong K."/>
            <person name="Kim K.T."/>
            <person name="Jung K."/>
            <person name="Lee G.W."/>
            <person name="Oh S.K."/>
            <person name="Bae C."/>
            <person name="Kim S.B."/>
            <person name="Lee H.Y."/>
            <person name="Kim S.Y."/>
            <person name="Kim M.S."/>
            <person name="Kang B.C."/>
            <person name="Jo Y.D."/>
            <person name="Yang H.B."/>
            <person name="Jeong H.J."/>
            <person name="Kang W.H."/>
            <person name="Kwon J.K."/>
            <person name="Shin C."/>
            <person name="Lim J.Y."/>
            <person name="Park J.H."/>
            <person name="Huh J.H."/>
            <person name="Kim J.S."/>
            <person name="Kim B.D."/>
            <person name="Cohen O."/>
            <person name="Paran I."/>
            <person name="Suh M.C."/>
            <person name="Lee S.B."/>
            <person name="Kim Y.K."/>
            <person name="Shin Y."/>
            <person name="Noh S.J."/>
            <person name="Park J."/>
            <person name="Seo Y.S."/>
            <person name="Kwon S.Y."/>
            <person name="Kim H.A."/>
            <person name="Park J.M."/>
            <person name="Kim H.J."/>
            <person name="Choi S.B."/>
            <person name="Bosland P.W."/>
            <person name="Reeves G."/>
            <person name="Jo S.H."/>
            <person name="Lee B.W."/>
            <person name="Cho H.T."/>
            <person name="Choi H.S."/>
            <person name="Lee M.S."/>
            <person name="Yu Y."/>
            <person name="Do Choi Y."/>
            <person name="Park B.S."/>
            <person name="van Deynze A."/>
            <person name="Ashrafi H."/>
            <person name="Hill T."/>
            <person name="Kim W.T."/>
            <person name="Pai H.S."/>
            <person name="Ahn H.K."/>
            <person name="Yeam I."/>
            <person name="Giovannoni J.J."/>
            <person name="Rose J.K."/>
            <person name="Sorensen I."/>
            <person name="Lee S.J."/>
            <person name="Kim R.W."/>
            <person name="Choi I.Y."/>
            <person name="Choi B.S."/>
            <person name="Lim J.S."/>
            <person name="Lee Y.H."/>
            <person name="Choi D."/>
        </authorList>
    </citation>
    <scope>NUCLEOTIDE SEQUENCE [LARGE SCALE GENOMIC DNA]</scope>
    <source>
        <strain evidence="3">cv. CM334</strain>
    </source>
</reference>
<keyword evidence="3" id="KW-1185">Reference proteome</keyword>
<protein>
    <submittedName>
        <fullName evidence="2">Uncharacterized protein</fullName>
    </submittedName>
</protein>
<dbReference type="Gramene" id="PHT65276">
    <property type="protein sequence ID" value="PHT65276"/>
    <property type="gene ID" value="T459_29701"/>
</dbReference>
<dbReference type="Proteomes" id="UP000222542">
    <property type="component" value="Unassembled WGS sequence"/>
</dbReference>
<proteinExistence type="predicted"/>
<feature type="region of interest" description="Disordered" evidence="1">
    <location>
        <begin position="51"/>
        <end position="78"/>
    </location>
</feature>
<evidence type="ECO:0000313" key="3">
    <source>
        <dbReference type="Proteomes" id="UP000222542"/>
    </source>
</evidence>
<evidence type="ECO:0000256" key="1">
    <source>
        <dbReference type="SAM" id="MobiDB-lite"/>
    </source>
</evidence>
<accession>A0A2G2Y677</accession>
<dbReference type="EMBL" id="AYRZ02000012">
    <property type="protein sequence ID" value="PHT65276.1"/>
    <property type="molecule type" value="Genomic_DNA"/>
</dbReference>
<dbReference type="AlphaFoldDB" id="A0A2G2Y677"/>